<reference evidence="2 3" key="1">
    <citation type="submission" date="2019-09" db="EMBL/GenBank/DDBJ databases">
        <title>Draft genome sequence of Bacillus sp. JC-7.</title>
        <authorList>
            <person name="Tanaka N."/>
            <person name="Shiwa Y."/>
            <person name="Fujita N."/>
            <person name="Tanasupawat S."/>
        </authorList>
    </citation>
    <scope>NUCLEOTIDE SEQUENCE [LARGE SCALE GENOMIC DNA]</scope>
    <source>
        <strain evidence="2 3">JC-7</strain>
    </source>
</reference>
<evidence type="ECO:0000313" key="3">
    <source>
        <dbReference type="Proteomes" id="UP000391919"/>
    </source>
</evidence>
<feature type="domain" description="CYTH" evidence="1">
    <location>
        <begin position="4"/>
        <end position="192"/>
    </location>
</feature>
<protein>
    <submittedName>
        <fullName evidence="2">Triphosphatase YjbK</fullName>
    </submittedName>
</protein>
<evidence type="ECO:0000259" key="1">
    <source>
        <dbReference type="PROSITE" id="PS51707"/>
    </source>
</evidence>
<proteinExistence type="predicted"/>
<dbReference type="InterPro" id="IPR023577">
    <property type="entry name" value="CYTH_domain"/>
</dbReference>
<evidence type="ECO:0000313" key="2">
    <source>
        <dbReference type="EMBL" id="GER70472.1"/>
    </source>
</evidence>
<dbReference type="PIRSF" id="PIRSF012526">
    <property type="entry name" value="CYTH_UCP012526"/>
    <property type="match status" value="1"/>
</dbReference>
<dbReference type="SMART" id="SM01118">
    <property type="entry name" value="CYTH"/>
    <property type="match status" value="1"/>
</dbReference>
<keyword evidence="3" id="KW-1185">Reference proteome</keyword>
<sequence length="193" mass="22121">MGKEIEIELKNLVSKKDFYHIAGAFGMQEEDFTLQENFYFDTPDFALRSLKSALRVRKKAGGFQLTLKTPEHVGLLETNQLIGEEDFQHMITGSTFPEGEVYEKLAVLGVPAENLEYFGTLATKRAETGFKGGILVFDHNFYLNKEDFELEYEVSSLETGTKHFITLLDQYGIPYHPAKSKVLRFYETKLKEQ</sequence>
<dbReference type="Proteomes" id="UP000391919">
    <property type="component" value="Unassembled WGS sequence"/>
</dbReference>
<dbReference type="InterPro" id="IPR009195">
    <property type="entry name" value="Uncharacterised_YjbK"/>
</dbReference>
<dbReference type="SUPFAM" id="SSF55154">
    <property type="entry name" value="CYTH-like phosphatases"/>
    <property type="match status" value="1"/>
</dbReference>
<dbReference type="AlphaFoldDB" id="A0A5J4J6C2"/>
<dbReference type="Gene3D" id="2.40.320.10">
    <property type="entry name" value="Hypothetical Protein Pfu-838710-001"/>
    <property type="match status" value="1"/>
</dbReference>
<organism evidence="2 3">
    <name type="scientific">Weizmannia acidilactici</name>
    <dbReference type="NCBI Taxonomy" id="2607726"/>
    <lineage>
        <taxon>Bacteria</taxon>
        <taxon>Bacillati</taxon>
        <taxon>Bacillota</taxon>
        <taxon>Bacilli</taxon>
        <taxon>Bacillales</taxon>
        <taxon>Bacillaceae</taxon>
        <taxon>Heyndrickxia</taxon>
    </lineage>
</organism>
<dbReference type="PROSITE" id="PS51707">
    <property type="entry name" value="CYTH"/>
    <property type="match status" value="1"/>
</dbReference>
<comment type="caution">
    <text evidence="2">The sequence shown here is derived from an EMBL/GenBank/DDBJ whole genome shotgun (WGS) entry which is preliminary data.</text>
</comment>
<gene>
    <name evidence="2" type="primary">yjbK</name>
    <name evidence="2" type="ORF">BpJC7_17750</name>
</gene>
<name>A0A5J4J6C2_9BACI</name>
<dbReference type="Pfam" id="PF01928">
    <property type="entry name" value="CYTH"/>
    <property type="match status" value="1"/>
</dbReference>
<dbReference type="EMBL" id="BKZQ01000021">
    <property type="protein sequence ID" value="GER70472.1"/>
    <property type="molecule type" value="Genomic_DNA"/>
</dbReference>
<dbReference type="CDD" id="cd07762">
    <property type="entry name" value="CYTH-like_Pase_1"/>
    <property type="match status" value="1"/>
</dbReference>
<dbReference type="RefSeq" id="WP_151679726.1">
    <property type="nucleotide sequence ID" value="NZ_BKZP01000018.1"/>
</dbReference>
<dbReference type="InterPro" id="IPR033469">
    <property type="entry name" value="CYTH-like_dom_sf"/>
</dbReference>
<accession>A0A5J4J6C2</accession>